<dbReference type="STRING" id="930146.SAMN05192533_102485"/>
<evidence type="ECO:0008006" key="5">
    <source>
        <dbReference type="Google" id="ProtNLM"/>
    </source>
</evidence>
<sequence>MRNKALIWPIIFTLLTFMPAIAKAESTSNPLQMEELTIQVMPEFAYHPDDKKQDNPPLLVGYHGALINNSDQPQKGQIEIPLPVEEEGFKLGFVADYSRDLSEMNEIEYELDKKTGTISWTTSEEIQPQELYRFVVEYYTDGIKEGKESNTLEYHFESFADIGLMNLIFVEPLKTEKFKLEPEAESHQKNSYNMNMFIYMSQGMKPGEEKTITLEYDRAEERTTGEIMDEMAGGTAKQGTSTNNEEKIPVWMIVSVIGGVSVLAAGFLMFFLRKKSTNRVEKRKTATKESTTDIKKAKLRTMLLDGSISEEEYNQLLKSVGGKK</sequence>
<keyword evidence="1" id="KW-0472">Membrane</keyword>
<keyword evidence="1" id="KW-1133">Transmembrane helix</keyword>
<proteinExistence type="predicted"/>
<reference evidence="4" key="1">
    <citation type="submission" date="2016-10" db="EMBL/GenBank/DDBJ databases">
        <authorList>
            <person name="Varghese N."/>
            <person name="Submissions S."/>
        </authorList>
    </citation>
    <scope>NUCLEOTIDE SEQUENCE [LARGE SCALE GENOMIC DNA]</scope>
    <source>
        <strain evidence="4">B48,IBRC-M 10115,DSM 25386,CECT 8001</strain>
    </source>
</reference>
<keyword evidence="1" id="KW-0812">Transmembrane</keyword>
<evidence type="ECO:0000256" key="1">
    <source>
        <dbReference type="SAM" id="Phobius"/>
    </source>
</evidence>
<feature type="chain" id="PRO_5011445830" description="SHOCT domain-containing protein" evidence="2">
    <location>
        <begin position="25"/>
        <end position="324"/>
    </location>
</feature>
<dbReference type="OrthoDB" id="2867256at2"/>
<evidence type="ECO:0000313" key="3">
    <source>
        <dbReference type="EMBL" id="SEM40250.1"/>
    </source>
</evidence>
<gene>
    <name evidence="3" type="ORF">SAMN05192533_102485</name>
</gene>
<keyword evidence="2" id="KW-0732">Signal</keyword>
<accession>A0A1H7Y294</accession>
<protein>
    <recommendedName>
        <fullName evidence="5">SHOCT domain-containing protein</fullName>
    </recommendedName>
</protein>
<organism evidence="3 4">
    <name type="scientific">Mesobacillus persicus</name>
    <dbReference type="NCBI Taxonomy" id="930146"/>
    <lineage>
        <taxon>Bacteria</taxon>
        <taxon>Bacillati</taxon>
        <taxon>Bacillota</taxon>
        <taxon>Bacilli</taxon>
        <taxon>Bacillales</taxon>
        <taxon>Bacillaceae</taxon>
        <taxon>Mesobacillus</taxon>
    </lineage>
</organism>
<name>A0A1H7Y294_9BACI</name>
<keyword evidence="4" id="KW-1185">Reference proteome</keyword>
<feature type="transmembrane region" description="Helical" evidence="1">
    <location>
        <begin position="250"/>
        <end position="272"/>
    </location>
</feature>
<dbReference type="EMBL" id="FOBW01000002">
    <property type="protein sequence ID" value="SEM40250.1"/>
    <property type="molecule type" value="Genomic_DNA"/>
</dbReference>
<feature type="signal peptide" evidence="2">
    <location>
        <begin position="1"/>
        <end position="24"/>
    </location>
</feature>
<evidence type="ECO:0000256" key="2">
    <source>
        <dbReference type="SAM" id="SignalP"/>
    </source>
</evidence>
<dbReference type="AlphaFoldDB" id="A0A1H7Y294"/>
<dbReference type="Proteomes" id="UP000198553">
    <property type="component" value="Unassembled WGS sequence"/>
</dbReference>
<evidence type="ECO:0000313" key="4">
    <source>
        <dbReference type="Proteomes" id="UP000198553"/>
    </source>
</evidence>
<dbReference type="RefSeq" id="WP_090741746.1">
    <property type="nucleotide sequence ID" value="NZ_FOBW01000002.1"/>
</dbReference>